<sequence length="103" mass="11554">MKKSLFSLLSVSLLTLLLIPVMVSSLGSEFQSGLQEHQLIAEKVSKTLDKTFDKDVREIPTSQFYQEFVDEMGRTYSGNLILQELITENGAYKATYIGELSSN</sequence>
<reference evidence="2" key="1">
    <citation type="submission" date="2015-03" db="EMBL/GenBank/DDBJ databases">
        <authorList>
            <consortium name="Pathogen Informatics"/>
        </authorList>
    </citation>
    <scope>NUCLEOTIDE SEQUENCE [LARGE SCALE GENOMIC DNA]</scope>
    <source>
        <strain evidence="2">SMRU2248</strain>
    </source>
</reference>
<evidence type="ECO:0000313" key="2">
    <source>
        <dbReference type="Proteomes" id="UP000041827"/>
    </source>
</evidence>
<dbReference type="Proteomes" id="UP000041827">
    <property type="component" value="Unassembled WGS sequence"/>
</dbReference>
<accession>A0A0T8TKV9</accession>
<proteinExistence type="predicted"/>
<organism evidence="1 2">
    <name type="scientific">Streptococcus pseudopneumoniae</name>
    <dbReference type="NCBI Taxonomy" id="257758"/>
    <lineage>
        <taxon>Bacteria</taxon>
        <taxon>Bacillati</taxon>
        <taxon>Bacillota</taxon>
        <taxon>Bacilli</taxon>
        <taxon>Lactobacillales</taxon>
        <taxon>Streptococcaceae</taxon>
        <taxon>Streptococcus</taxon>
    </lineage>
</organism>
<gene>
    <name evidence="1" type="ORF">ERS021757_00718</name>
</gene>
<protein>
    <submittedName>
        <fullName evidence="1">Uncharacterized protein</fullName>
    </submittedName>
</protein>
<dbReference type="EMBL" id="CMJT01000005">
    <property type="protein sequence ID" value="CKA84779.1"/>
    <property type="molecule type" value="Genomic_DNA"/>
</dbReference>
<evidence type="ECO:0000313" key="1">
    <source>
        <dbReference type="EMBL" id="CKA84779.1"/>
    </source>
</evidence>
<name>A0A0T8TKV9_9STRE</name>
<dbReference type="OMA" id="PVMVSSW"/>
<dbReference type="AlphaFoldDB" id="A0A0T8TKV9"/>